<feature type="transmembrane region" description="Helical" evidence="5">
    <location>
        <begin position="198"/>
        <end position="220"/>
    </location>
</feature>
<keyword evidence="8" id="KW-0560">Oxidoreductase</keyword>
<feature type="transmembrane region" description="Helical" evidence="5">
    <location>
        <begin position="247"/>
        <end position="273"/>
    </location>
</feature>
<dbReference type="InterPro" id="IPR001750">
    <property type="entry name" value="ND/Mrp_TM"/>
</dbReference>
<evidence type="ECO:0000313" key="9">
    <source>
        <dbReference type="Proteomes" id="UP000315017"/>
    </source>
</evidence>
<keyword evidence="5" id="KW-1003">Cell membrane</keyword>
<proteinExistence type="inferred from homology"/>
<feature type="transmembrane region" description="Helical" evidence="5">
    <location>
        <begin position="113"/>
        <end position="132"/>
    </location>
</feature>
<feature type="transmembrane region" description="Helical" evidence="5">
    <location>
        <begin position="552"/>
        <end position="573"/>
    </location>
</feature>
<comment type="catalytic activity">
    <reaction evidence="5">
        <text>a quinone + NADH + 5 H(+)(in) = a quinol + NAD(+) + 4 H(+)(out)</text>
        <dbReference type="Rhea" id="RHEA:57888"/>
        <dbReference type="ChEBI" id="CHEBI:15378"/>
        <dbReference type="ChEBI" id="CHEBI:24646"/>
        <dbReference type="ChEBI" id="CHEBI:57540"/>
        <dbReference type="ChEBI" id="CHEBI:57945"/>
        <dbReference type="ChEBI" id="CHEBI:132124"/>
    </reaction>
</comment>
<keyword evidence="9" id="KW-1185">Reference proteome</keyword>
<accession>A0A517YE34</accession>
<evidence type="ECO:0000256" key="5">
    <source>
        <dbReference type="HAMAP-Rule" id="MF_00445"/>
    </source>
</evidence>
<evidence type="ECO:0000256" key="2">
    <source>
        <dbReference type="ARBA" id="ARBA00022692"/>
    </source>
</evidence>
<evidence type="ECO:0000256" key="6">
    <source>
        <dbReference type="RuleBase" id="RU000320"/>
    </source>
</evidence>
<feature type="transmembrane region" description="Helical" evidence="5">
    <location>
        <begin position="31"/>
        <end position="53"/>
    </location>
</feature>
<keyword evidence="5" id="KW-0813">Transport</keyword>
<organism evidence="8 9">
    <name type="scientific">Anatilimnocola aggregata</name>
    <dbReference type="NCBI Taxonomy" id="2528021"/>
    <lineage>
        <taxon>Bacteria</taxon>
        <taxon>Pseudomonadati</taxon>
        <taxon>Planctomycetota</taxon>
        <taxon>Planctomycetia</taxon>
        <taxon>Pirellulales</taxon>
        <taxon>Pirellulaceae</taxon>
        <taxon>Anatilimnocola</taxon>
    </lineage>
</organism>
<evidence type="ECO:0000256" key="4">
    <source>
        <dbReference type="ARBA" id="ARBA00023136"/>
    </source>
</evidence>
<dbReference type="PANTHER" id="PTHR22773">
    <property type="entry name" value="NADH DEHYDROGENASE"/>
    <property type="match status" value="1"/>
</dbReference>
<protein>
    <recommendedName>
        <fullName evidence="5">NADH-quinone oxidoreductase subunit N</fullName>
        <ecNumber evidence="5">7.1.1.-</ecNumber>
    </recommendedName>
    <alternativeName>
        <fullName evidence="5">NADH dehydrogenase I subunit N</fullName>
    </alternativeName>
    <alternativeName>
        <fullName evidence="5">NDH-1 subunit N</fullName>
    </alternativeName>
</protein>
<comment type="subunit">
    <text evidence="5">NDH-1 is composed of 14 different subunits. Subunits NuoA, H, J, K, L, M, N constitute the membrane sector of the complex.</text>
</comment>
<dbReference type="HAMAP" id="MF_00445">
    <property type="entry name" value="NDH1_NuoN_1"/>
    <property type="match status" value="1"/>
</dbReference>
<dbReference type="GO" id="GO:0042773">
    <property type="term" value="P:ATP synthesis coupled electron transport"/>
    <property type="evidence" value="ECO:0007669"/>
    <property type="project" value="InterPro"/>
</dbReference>
<dbReference type="GO" id="GO:0050136">
    <property type="term" value="F:NADH dehydrogenase (quinone) (non-electrogenic) activity"/>
    <property type="evidence" value="ECO:0007669"/>
    <property type="project" value="UniProtKB-UniRule"/>
</dbReference>
<evidence type="ECO:0000313" key="8">
    <source>
        <dbReference type="EMBL" id="QDU28477.1"/>
    </source>
</evidence>
<keyword evidence="2 5" id="KW-0812">Transmembrane</keyword>
<dbReference type="InterPro" id="IPR010096">
    <property type="entry name" value="NADH-Q_OxRdtase_suN/2"/>
</dbReference>
<sequence>MNLHQLVSDLIVDTKGSPNASFLSIVPDSSLAVFLPELIICATILLMLLVRLFNIGRKLNAGYIALAGSLVALYFAAPGNLFSLPTGEGQIDPSAIARMEIFTGMLVYDGFSVYVRAALLLFVALFVVFTWLTGIPDLEDGPDIYTLVLGSTLGLCLMASANHLLTIFLAVEMASVPSYVLAGLLKGRRTASEAALKYAVYGAGAAGVMLYGISLLAGLLNTAHLPTMAQTLAERIGDGPHFSGSELMVLALGGLMMSVGLAFKLSAFPFHFWCPDVFEGATAEVNAFLSVASKAGALALLVRVTIGLGLLSPPGVAPGERTANWKPTETATAPGTVSNGAVDAAKYQVAFQAAEKAAETKPAETAAAPTESVNPAVAPLVEKSPSALRADGNAALSSIRWFIARLVAFFAIVTCTFGNLAAYGQNNIKRLFAYSTIAHAGYMMMPVAAVMVLGAVRPEGAERAIAALAIYIAVYLFMNLGAFAVVAFLRNAMRSEDLADYAGLIKRCPLTVICFSLILFSLVGLPPLSGFIGKFAIFASLVEAYQFAGKDGFFLLVMIVIGGLNTAISLFYYLRVVKIMTIDEEPRDRRPFIFSDVSLASAFLWLITLPTAALMINWEGLNRLALAAASQLF</sequence>
<evidence type="ECO:0000256" key="1">
    <source>
        <dbReference type="ARBA" id="ARBA00004127"/>
    </source>
</evidence>
<dbReference type="RefSeq" id="WP_145090833.1">
    <property type="nucleotide sequence ID" value="NZ_CP036274.1"/>
</dbReference>
<feature type="transmembrane region" description="Helical" evidence="5">
    <location>
        <begin position="144"/>
        <end position="161"/>
    </location>
</feature>
<feature type="domain" description="NADH:quinone oxidoreductase/Mrp antiporter transmembrane" evidence="7">
    <location>
        <begin position="161"/>
        <end position="305"/>
    </location>
</feature>
<feature type="transmembrane region" description="Helical" evidence="5">
    <location>
        <begin position="468"/>
        <end position="489"/>
    </location>
</feature>
<dbReference type="EMBL" id="CP036274">
    <property type="protein sequence ID" value="QDU28477.1"/>
    <property type="molecule type" value="Genomic_DNA"/>
</dbReference>
<dbReference type="Pfam" id="PF00361">
    <property type="entry name" value="Proton_antipo_M"/>
    <property type="match status" value="2"/>
</dbReference>
<feature type="transmembrane region" description="Helical" evidence="5">
    <location>
        <begin position="402"/>
        <end position="424"/>
    </location>
</feature>
<dbReference type="GO" id="GO:0048038">
    <property type="term" value="F:quinone binding"/>
    <property type="evidence" value="ECO:0007669"/>
    <property type="project" value="UniProtKB-KW"/>
</dbReference>
<dbReference type="EC" id="7.1.1.-" evidence="5"/>
<comment type="subcellular location">
    <subcellularLocation>
        <location evidence="5">Cell membrane</location>
        <topology evidence="5">Multi-pass membrane protein</topology>
    </subcellularLocation>
    <subcellularLocation>
        <location evidence="1">Endomembrane system</location>
        <topology evidence="1">Multi-pass membrane protein</topology>
    </subcellularLocation>
    <subcellularLocation>
        <location evidence="6">Membrane</location>
        <topology evidence="6">Multi-pass membrane protein</topology>
    </subcellularLocation>
</comment>
<dbReference type="GO" id="GO:0012505">
    <property type="term" value="C:endomembrane system"/>
    <property type="evidence" value="ECO:0007669"/>
    <property type="project" value="UniProtKB-SubCell"/>
</dbReference>
<keyword evidence="4 5" id="KW-0472">Membrane</keyword>
<comment type="function">
    <text evidence="5">NDH-1 shuttles electrons from NADH, via FMN and iron-sulfur (Fe-S) centers, to quinones in the respiratory chain. The immediate electron acceptor for the enzyme in this species is believed to be ubiquinone. Couples the redox reaction to proton translocation (for every two electrons transferred, four hydrogen ions are translocated across the cytoplasmic membrane), and thus conserves the redox energy in a proton gradient.</text>
</comment>
<keyword evidence="5" id="KW-1278">Translocase</keyword>
<reference evidence="8 9" key="1">
    <citation type="submission" date="2019-02" db="EMBL/GenBank/DDBJ databases">
        <title>Deep-cultivation of Planctomycetes and their phenomic and genomic characterization uncovers novel biology.</title>
        <authorList>
            <person name="Wiegand S."/>
            <person name="Jogler M."/>
            <person name="Boedeker C."/>
            <person name="Pinto D."/>
            <person name="Vollmers J."/>
            <person name="Rivas-Marin E."/>
            <person name="Kohn T."/>
            <person name="Peeters S.H."/>
            <person name="Heuer A."/>
            <person name="Rast P."/>
            <person name="Oberbeckmann S."/>
            <person name="Bunk B."/>
            <person name="Jeske O."/>
            <person name="Meyerdierks A."/>
            <person name="Storesund J.E."/>
            <person name="Kallscheuer N."/>
            <person name="Luecker S."/>
            <person name="Lage O.M."/>
            <person name="Pohl T."/>
            <person name="Merkel B.J."/>
            <person name="Hornburger P."/>
            <person name="Mueller R.-W."/>
            <person name="Bruemmer F."/>
            <person name="Labrenz M."/>
            <person name="Spormann A.M."/>
            <person name="Op den Camp H."/>
            <person name="Overmann J."/>
            <person name="Amann R."/>
            <person name="Jetten M.S.M."/>
            <person name="Mascher T."/>
            <person name="Medema M.H."/>
            <person name="Devos D.P."/>
            <person name="Kaster A.-K."/>
            <person name="Ovreas L."/>
            <person name="Rohde M."/>
            <person name="Galperin M.Y."/>
            <person name="Jogler C."/>
        </authorList>
    </citation>
    <scope>NUCLEOTIDE SEQUENCE [LARGE SCALE GENOMIC DNA]</scope>
    <source>
        <strain evidence="8 9">ETA_A8</strain>
    </source>
</reference>
<dbReference type="KEGG" id="aagg:ETAA8_35780"/>
<keyword evidence="3 5" id="KW-1133">Transmembrane helix</keyword>
<feature type="transmembrane region" description="Helical" evidence="5">
    <location>
        <begin position="431"/>
        <end position="456"/>
    </location>
</feature>
<dbReference type="Proteomes" id="UP000315017">
    <property type="component" value="Chromosome"/>
</dbReference>
<evidence type="ECO:0000256" key="3">
    <source>
        <dbReference type="ARBA" id="ARBA00022989"/>
    </source>
</evidence>
<keyword evidence="5" id="KW-0830">Ubiquinone</keyword>
<evidence type="ECO:0000259" key="7">
    <source>
        <dbReference type="Pfam" id="PF00361"/>
    </source>
</evidence>
<comment type="similarity">
    <text evidence="5">Belongs to the complex I subunit 2 family.</text>
</comment>
<name>A0A517YE34_9BACT</name>
<dbReference type="OrthoDB" id="9807568at2"/>
<dbReference type="AlphaFoldDB" id="A0A517YE34"/>
<feature type="transmembrane region" description="Helical" evidence="5">
    <location>
        <begin position="510"/>
        <end position="532"/>
    </location>
</feature>
<keyword evidence="5" id="KW-0520">NAD</keyword>
<dbReference type="GO" id="GO:0008137">
    <property type="term" value="F:NADH dehydrogenase (ubiquinone) activity"/>
    <property type="evidence" value="ECO:0007669"/>
    <property type="project" value="InterPro"/>
</dbReference>
<dbReference type="GO" id="GO:0005886">
    <property type="term" value="C:plasma membrane"/>
    <property type="evidence" value="ECO:0007669"/>
    <property type="project" value="UniProtKB-SubCell"/>
</dbReference>
<gene>
    <name evidence="8" type="primary">nuoN_2</name>
    <name evidence="5" type="synonym">nuoN</name>
    <name evidence="8" type="ORF">ETAA8_35780</name>
</gene>
<feature type="transmembrane region" description="Helical" evidence="5">
    <location>
        <begin position="60"/>
        <end position="77"/>
    </location>
</feature>
<feature type="transmembrane region" description="Helical" evidence="5">
    <location>
        <begin position="593"/>
        <end position="616"/>
    </location>
</feature>
<keyword evidence="5" id="KW-0874">Quinone</keyword>
<feature type="domain" description="NADH:quinone oxidoreductase/Mrp antiporter transmembrane" evidence="7">
    <location>
        <begin position="399"/>
        <end position="548"/>
    </location>
</feature>